<feature type="compositionally biased region" description="Low complexity" evidence="1">
    <location>
        <begin position="681"/>
        <end position="704"/>
    </location>
</feature>
<proteinExistence type="predicted"/>
<feature type="region of interest" description="Disordered" evidence="1">
    <location>
        <begin position="67"/>
        <end position="98"/>
    </location>
</feature>
<evidence type="ECO:0000313" key="2">
    <source>
        <dbReference type="EMBL" id="KAG9232928.1"/>
    </source>
</evidence>
<feature type="compositionally biased region" description="Low complexity" evidence="1">
    <location>
        <begin position="719"/>
        <end position="735"/>
    </location>
</feature>
<dbReference type="AlphaFoldDB" id="A0A9P7YFG6"/>
<protein>
    <submittedName>
        <fullName evidence="2">Uncharacterized protein</fullName>
    </submittedName>
</protein>
<feature type="compositionally biased region" description="Basic and acidic residues" evidence="1">
    <location>
        <begin position="419"/>
        <end position="428"/>
    </location>
</feature>
<sequence length="868" mass="96327">MARTKSRVVTADMLPENLKVKAGPAMGPALTMETASESPSSFTTSSTCPNCSISFPEMTPTHFQDHVASCTRPSTADDDSEKGNNSDRSLTPPPDSPSILILKIGKKLAAEIPIDNSLQLPSGAANETLAKDVSATIESDDEVNNKVIHAYDPTDVDYYDKVDDREGSVATRQNSEEAHPKASSTGNPDGSSEEKSVEAKVRFPFRKFTSIDTFEDFMANLEDASYENLYHRAEQVANVLVDYQKEWDNIEKEIYIHESYVKAQARKMAEAAKIAEEEKAKVEDVKYLELAQIHKVQLKLSRNEWEQFLENDFDSKDPKQMDVVERLRNLRQPHTLSAIHKRQKAREPEPRVSLVDRPLLQDRVTKEEIALDKRKRGRLIEHITFEDMKQADAYGFNYSAQAHHVGNQPQPTYNGKLKARGDADEGRSRSQRNKAQKSYDTEKSLTPETENDELPAKRMRKPRITLDIGLETQPRGRVTPYSRGGTPSLPAPRTFPSGKRVGRPPRESKLKDFQVPPLSASPALENGGGPRKLAPREEEQLHDAAESLINRTRRPGHPANGELDYLESPSAEQSRPTSSSSAEGSRKRKRVPPPIEADTMRAKQIPSAILPPHSIPSPATDTTTKGRKRKQKEAEVDESTLTAAEVEALRKKRIKSAKLSESLRKRWANGEMAGAMETRKATNANKKAAKAGSSAGGSFATTPAIVPPITPNQAPPMKSIQPQPQLSPQPVSIIPTPVETPVAKRQRSALKLNTQSSQASQTSQTSQLSAEKLSSKGKKRAIPPPVTVRQLSTRARRPTRAVMGLDGADEEDEEENDELEQQFKSEYDHYQALTSPRSPVVLGKRVRKPKFDLAQVMDDSMDVDEDDF</sequence>
<evidence type="ECO:0000313" key="3">
    <source>
        <dbReference type="Proteomes" id="UP000824998"/>
    </source>
</evidence>
<dbReference type="EMBL" id="MU251523">
    <property type="protein sequence ID" value="KAG9232928.1"/>
    <property type="molecule type" value="Genomic_DNA"/>
</dbReference>
<dbReference type="Proteomes" id="UP000824998">
    <property type="component" value="Unassembled WGS sequence"/>
</dbReference>
<feature type="region of interest" description="Disordered" evidence="1">
    <location>
        <begin position="167"/>
        <end position="196"/>
    </location>
</feature>
<feature type="region of interest" description="Disordered" evidence="1">
    <location>
        <begin position="403"/>
        <end position="641"/>
    </location>
</feature>
<gene>
    <name evidence="2" type="ORF">BJ875DRAFT_497046</name>
</gene>
<feature type="compositionally biased region" description="Low complexity" evidence="1">
    <location>
        <begin position="754"/>
        <end position="767"/>
    </location>
</feature>
<keyword evidence="3" id="KW-1185">Reference proteome</keyword>
<organism evidence="2 3">
    <name type="scientific">Amylocarpus encephaloides</name>
    <dbReference type="NCBI Taxonomy" id="45428"/>
    <lineage>
        <taxon>Eukaryota</taxon>
        <taxon>Fungi</taxon>
        <taxon>Dikarya</taxon>
        <taxon>Ascomycota</taxon>
        <taxon>Pezizomycotina</taxon>
        <taxon>Leotiomycetes</taxon>
        <taxon>Helotiales</taxon>
        <taxon>Helotiales incertae sedis</taxon>
        <taxon>Amylocarpus</taxon>
    </lineage>
</organism>
<feature type="region of interest" description="Disordered" evidence="1">
    <location>
        <begin position="670"/>
        <end position="820"/>
    </location>
</feature>
<evidence type="ECO:0000256" key="1">
    <source>
        <dbReference type="SAM" id="MobiDB-lite"/>
    </source>
</evidence>
<comment type="caution">
    <text evidence="2">The sequence shown here is derived from an EMBL/GenBank/DDBJ whole genome shotgun (WGS) entry which is preliminary data.</text>
</comment>
<feature type="compositionally biased region" description="Acidic residues" evidence="1">
    <location>
        <begin position="807"/>
        <end position="820"/>
    </location>
</feature>
<reference evidence="2" key="1">
    <citation type="journal article" date="2021" name="IMA Fungus">
        <title>Genomic characterization of three marine fungi, including Emericellopsis atlantica sp. nov. with signatures of a generalist lifestyle and marine biomass degradation.</title>
        <authorList>
            <person name="Hagestad O.C."/>
            <person name="Hou L."/>
            <person name="Andersen J.H."/>
            <person name="Hansen E.H."/>
            <person name="Altermark B."/>
            <person name="Li C."/>
            <person name="Kuhnert E."/>
            <person name="Cox R.J."/>
            <person name="Crous P.W."/>
            <person name="Spatafora J.W."/>
            <person name="Lail K."/>
            <person name="Amirebrahimi M."/>
            <person name="Lipzen A."/>
            <person name="Pangilinan J."/>
            <person name="Andreopoulos W."/>
            <person name="Hayes R.D."/>
            <person name="Ng V."/>
            <person name="Grigoriev I.V."/>
            <person name="Jackson S.A."/>
            <person name="Sutton T.D.S."/>
            <person name="Dobson A.D.W."/>
            <person name="Rama T."/>
        </authorList>
    </citation>
    <scope>NUCLEOTIDE SEQUENCE</scope>
    <source>
        <strain evidence="2">TRa018bII</strain>
    </source>
</reference>
<feature type="compositionally biased region" description="Basic and acidic residues" evidence="1">
    <location>
        <begin position="534"/>
        <end position="545"/>
    </location>
</feature>
<name>A0A9P7YFG6_9HELO</name>
<dbReference type="OrthoDB" id="3538351at2759"/>
<feature type="compositionally biased region" description="Polar residues" evidence="1">
    <location>
        <begin position="570"/>
        <end position="583"/>
    </location>
</feature>
<accession>A0A9P7YFG6</accession>
<feature type="compositionally biased region" description="Pro residues" evidence="1">
    <location>
        <begin position="705"/>
        <end position="714"/>
    </location>
</feature>